<gene>
    <name evidence="1" type="ORF">TorRG33x02_152760</name>
</gene>
<accession>A0A2P5ETM8</accession>
<sequence>STGRLLSALELIDTDSPIERKKYLSQFVKFEIEVSLDRWILSGVILESPQC</sequence>
<comment type="caution">
    <text evidence="1">The sequence shown here is derived from an EMBL/GenBank/DDBJ whole genome shotgun (WGS) entry which is preliminary data.</text>
</comment>
<protein>
    <submittedName>
        <fullName evidence="1">Uncharacterized protein</fullName>
    </submittedName>
</protein>
<proteinExistence type="predicted"/>
<dbReference type="Proteomes" id="UP000237000">
    <property type="component" value="Unassembled WGS sequence"/>
</dbReference>
<organism evidence="1 2">
    <name type="scientific">Trema orientale</name>
    <name type="common">Charcoal tree</name>
    <name type="synonym">Celtis orientalis</name>
    <dbReference type="NCBI Taxonomy" id="63057"/>
    <lineage>
        <taxon>Eukaryota</taxon>
        <taxon>Viridiplantae</taxon>
        <taxon>Streptophyta</taxon>
        <taxon>Embryophyta</taxon>
        <taxon>Tracheophyta</taxon>
        <taxon>Spermatophyta</taxon>
        <taxon>Magnoliopsida</taxon>
        <taxon>eudicotyledons</taxon>
        <taxon>Gunneridae</taxon>
        <taxon>Pentapetalae</taxon>
        <taxon>rosids</taxon>
        <taxon>fabids</taxon>
        <taxon>Rosales</taxon>
        <taxon>Cannabaceae</taxon>
        <taxon>Trema</taxon>
    </lineage>
</organism>
<feature type="non-terminal residue" evidence="1">
    <location>
        <position position="1"/>
    </location>
</feature>
<name>A0A2P5ETM8_TREOI</name>
<dbReference type="AlphaFoldDB" id="A0A2P5ETM8"/>
<evidence type="ECO:0000313" key="1">
    <source>
        <dbReference type="EMBL" id="PON88893.1"/>
    </source>
</evidence>
<keyword evidence="2" id="KW-1185">Reference proteome</keyword>
<dbReference type="EMBL" id="JXTC01000100">
    <property type="protein sequence ID" value="PON88893.1"/>
    <property type="molecule type" value="Genomic_DNA"/>
</dbReference>
<reference evidence="2" key="1">
    <citation type="submission" date="2016-06" db="EMBL/GenBank/DDBJ databases">
        <title>Parallel loss of symbiosis genes in relatives of nitrogen-fixing non-legume Parasponia.</title>
        <authorList>
            <person name="Van Velzen R."/>
            <person name="Holmer R."/>
            <person name="Bu F."/>
            <person name="Rutten L."/>
            <person name="Van Zeijl A."/>
            <person name="Liu W."/>
            <person name="Santuari L."/>
            <person name="Cao Q."/>
            <person name="Sharma T."/>
            <person name="Shen D."/>
            <person name="Roswanjaya Y."/>
            <person name="Wardhani T."/>
            <person name="Kalhor M.S."/>
            <person name="Jansen J."/>
            <person name="Van den Hoogen J."/>
            <person name="Gungor B."/>
            <person name="Hartog M."/>
            <person name="Hontelez J."/>
            <person name="Verver J."/>
            <person name="Yang W.-C."/>
            <person name="Schijlen E."/>
            <person name="Repin R."/>
            <person name="Schilthuizen M."/>
            <person name="Schranz E."/>
            <person name="Heidstra R."/>
            <person name="Miyata K."/>
            <person name="Fedorova E."/>
            <person name="Kohlen W."/>
            <person name="Bisseling T."/>
            <person name="Smit S."/>
            <person name="Geurts R."/>
        </authorList>
    </citation>
    <scope>NUCLEOTIDE SEQUENCE [LARGE SCALE GENOMIC DNA]</scope>
    <source>
        <strain evidence="2">cv. RG33-2</strain>
    </source>
</reference>
<dbReference type="InParanoid" id="A0A2P5ETM8"/>
<evidence type="ECO:0000313" key="2">
    <source>
        <dbReference type="Proteomes" id="UP000237000"/>
    </source>
</evidence>
<dbReference type="OrthoDB" id="10301975at2759"/>